<evidence type="ECO:0000313" key="4">
    <source>
        <dbReference type="Proteomes" id="UP000676169"/>
    </source>
</evidence>
<reference evidence="3" key="1">
    <citation type="submission" date="2021-04" db="EMBL/GenBank/DDBJ databases">
        <title>Luteolibacter sp. 32A isolated from the skin of an Anderson's salamander (Ambystoma andersonii).</title>
        <authorList>
            <person name="Spergser J."/>
            <person name="Busse H.-J."/>
        </authorList>
    </citation>
    <scope>NUCLEOTIDE SEQUENCE</scope>
    <source>
        <strain evidence="3">32A</strain>
    </source>
</reference>
<dbReference type="Pfam" id="PF13709">
    <property type="entry name" value="DUF4159"/>
    <property type="match status" value="1"/>
</dbReference>
<dbReference type="KEGG" id="lamb:KBB96_00295"/>
<feature type="signal peptide" evidence="1">
    <location>
        <begin position="1"/>
        <end position="18"/>
    </location>
</feature>
<feature type="chain" id="PRO_5036941747" evidence="1">
    <location>
        <begin position="19"/>
        <end position="213"/>
    </location>
</feature>
<name>A0A975G9N8_9BACT</name>
<evidence type="ECO:0000256" key="1">
    <source>
        <dbReference type="SAM" id="SignalP"/>
    </source>
</evidence>
<dbReference type="EMBL" id="CP073100">
    <property type="protein sequence ID" value="QUE51356.1"/>
    <property type="molecule type" value="Genomic_DNA"/>
</dbReference>
<dbReference type="Proteomes" id="UP000676169">
    <property type="component" value="Chromosome"/>
</dbReference>
<accession>A0A975G9N8</accession>
<evidence type="ECO:0000313" key="3">
    <source>
        <dbReference type="EMBL" id="QUE51356.1"/>
    </source>
</evidence>
<dbReference type="AlphaFoldDB" id="A0A975G9N8"/>
<feature type="domain" description="DUF4159" evidence="2">
    <location>
        <begin position="41"/>
        <end position="211"/>
    </location>
</feature>
<dbReference type="RefSeq" id="WP_211631495.1">
    <property type="nucleotide sequence ID" value="NZ_CP073100.1"/>
</dbReference>
<dbReference type="InterPro" id="IPR025297">
    <property type="entry name" value="DUF4159"/>
</dbReference>
<protein>
    <submittedName>
        <fullName evidence="3">DUF4159 domain-containing protein</fullName>
    </submittedName>
</protein>
<gene>
    <name evidence="3" type="ORF">KBB96_00295</name>
</gene>
<evidence type="ECO:0000259" key="2">
    <source>
        <dbReference type="Pfam" id="PF13709"/>
    </source>
</evidence>
<proteinExistence type="predicted"/>
<dbReference type="Gene3D" id="3.40.50.12140">
    <property type="entry name" value="Domain of unknown function DUF4159"/>
    <property type="match status" value="1"/>
</dbReference>
<sequence length="213" mass="23582">MKTILLLLTLALPLSLFAKEGAVECGNLIYAGTKTSKCFSDEFLTTVQQKTSIATERRFKPVKLAGEELFKFPFVIMTGEGDFILTAQERDNLKKYLENGGFLLASASCSNEAWRGAFEREVKRLFGNDSLKDIPLDHDIYKTVFTIKDLKLSHSTGESKLRGVTLKNKIVLVYSPDGLNDTSHTEGCCCCGGNEILNSMEINANILAYALLH</sequence>
<organism evidence="3 4">
    <name type="scientific">Luteolibacter ambystomatis</name>
    <dbReference type="NCBI Taxonomy" id="2824561"/>
    <lineage>
        <taxon>Bacteria</taxon>
        <taxon>Pseudomonadati</taxon>
        <taxon>Verrucomicrobiota</taxon>
        <taxon>Verrucomicrobiia</taxon>
        <taxon>Verrucomicrobiales</taxon>
        <taxon>Verrucomicrobiaceae</taxon>
        <taxon>Luteolibacter</taxon>
    </lineage>
</organism>
<keyword evidence="4" id="KW-1185">Reference proteome</keyword>
<keyword evidence="1" id="KW-0732">Signal</keyword>